<feature type="DNA-binding region" description="OmpR/PhoB-type" evidence="9">
    <location>
        <begin position="129"/>
        <end position="228"/>
    </location>
</feature>
<dbReference type="PROSITE" id="PS51755">
    <property type="entry name" value="OMPR_PHOB"/>
    <property type="match status" value="1"/>
</dbReference>
<dbReference type="SUPFAM" id="SSF52172">
    <property type="entry name" value="CheY-like"/>
    <property type="match status" value="1"/>
</dbReference>
<proteinExistence type="predicted"/>
<dbReference type="InterPro" id="IPR001867">
    <property type="entry name" value="OmpR/PhoB-type_DNA-bd"/>
</dbReference>
<dbReference type="InterPro" id="IPR036388">
    <property type="entry name" value="WH-like_DNA-bd_sf"/>
</dbReference>
<dbReference type="PANTHER" id="PTHR48111">
    <property type="entry name" value="REGULATOR OF RPOS"/>
    <property type="match status" value="1"/>
</dbReference>
<evidence type="ECO:0000313" key="13">
    <source>
        <dbReference type="Proteomes" id="UP000242699"/>
    </source>
</evidence>
<dbReference type="InterPro" id="IPR001789">
    <property type="entry name" value="Sig_transdc_resp-reg_receiver"/>
</dbReference>
<dbReference type="InterPro" id="IPR016032">
    <property type="entry name" value="Sig_transdc_resp-reg_C-effctor"/>
</dbReference>
<dbReference type="SMART" id="SM00862">
    <property type="entry name" value="Trans_reg_C"/>
    <property type="match status" value="1"/>
</dbReference>
<dbReference type="EMBL" id="PXYT01000016">
    <property type="protein sequence ID" value="PSR29417.1"/>
    <property type="molecule type" value="Genomic_DNA"/>
</dbReference>
<evidence type="ECO:0000256" key="2">
    <source>
        <dbReference type="ARBA" id="ARBA00022553"/>
    </source>
</evidence>
<evidence type="ECO:0000256" key="8">
    <source>
        <dbReference type="PROSITE-ProRule" id="PRU00169"/>
    </source>
</evidence>
<dbReference type="GO" id="GO:0006355">
    <property type="term" value="P:regulation of DNA-templated transcription"/>
    <property type="evidence" value="ECO:0007669"/>
    <property type="project" value="InterPro"/>
</dbReference>
<evidence type="ECO:0000256" key="1">
    <source>
        <dbReference type="ARBA" id="ARBA00018672"/>
    </source>
</evidence>
<evidence type="ECO:0000256" key="9">
    <source>
        <dbReference type="PROSITE-ProRule" id="PRU01091"/>
    </source>
</evidence>
<protein>
    <recommendedName>
        <fullName evidence="1">Stage 0 sporulation protein A homolog</fullName>
    </recommendedName>
</protein>
<dbReference type="GO" id="GO:0032993">
    <property type="term" value="C:protein-DNA complex"/>
    <property type="evidence" value="ECO:0007669"/>
    <property type="project" value="TreeGrafter"/>
</dbReference>
<reference evidence="12 13" key="1">
    <citation type="journal article" date="2014" name="BMC Genomics">
        <title>Comparison of environmental and isolate Sulfobacillus genomes reveals diverse carbon, sulfur, nitrogen, and hydrogen metabolisms.</title>
        <authorList>
            <person name="Justice N.B."/>
            <person name="Norman A."/>
            <person name="Brown C.T."/>
            <person name="Singh A."/>
            <person name="Thomas B.C."/>
            <person name="Banfield J.F."/>
        </authorList>
    </citation>
    <scope>NUCLEOTIDE SEQUENCE [LARGE SCALE GENOMIC DNA]</scope>
    <source>
        <strain evidence="12">AMDSBA1</strain>
    </source>
</reference>
<dbReference type="Gene3D" id="1.10.10.10">
    <property type="entry name" value="Winged helix-like DNA-binding domain superfamily/Winged helix DNA-binding domain"/>
    <property type="match status" value="1"/>
</dbReference>
<dbReference type="Pfam" id="PF00486">
    <property type="entry name" value="Trans_reg_C"/>
    <property type="match status" value="1"/>
</dbReference>
<evidence type="ECO:0000256" key="3">
    <source>
        <dbReference type="ARBA" id="ARBA00023012"/>
    </source>
</evidence>
<feature type="domain" description="OmpR/PhoB-type" evidence="11">
    <location>
        <begin position="129"/>
        <end position="228"/>
    </location>
</feature>
<dbReference type="SMART" id="SM00448">
    <property type="entry name" value="REC"/>
    <property type="match status" value="1"/>
</dbReference>
<keyword evidence="6" id="KW-0804">Transcription</keyword>
<evidence type="ECO:0000259" key="10">
    <source>
        <dbReference type="PROSITE" id="PS50110"/>
    </source>
</evidence>
<dbReference type="GO" id="GO:0000156">
    <property type="term" value="F:phosphorelay response regulator activity"/>
    <property type="evidence" value="ECO:0007669"/>
    <property type="project" value="TreeGrafter"/>
</dbReference>
<dbReference type="InterPro" id="IPR011006">
    <property type="entry name" value="CheY-like_superfamily"/>
</dbReference>
<dbReference type="Gene3D" id="6.10.250.690">
    <property type="match status" value="1"/>
</dbReference>
<evidence type="ECO:0000256" key="5">
    <source>
        <dbReference type="ARBA" id="ARBA00023125"/>
    </source>
</evidence>
<evidence type="ECO:0000259" key="11">
    <source>
        <dbReference type="PROSITE" id="PS51755"/>
    </source>
</evidence>
<dbReference type="PANTHER" id="PTHR48111:SF1">
    <property type="entry name" value="TWO-COMPONENT RESPONSE REGULATOR ORR33"/>
    <property type="match status" value="1"/>
</dbReference>
<evidence type="ECO:0000313" key="12">
    <source>
        <dbReference type="EMBL" id="PSR29417.1"/>
    </source>
</evidence>
<dbReference type="PROSITE" id="PS50110">
    <property type="entry name" value="RESPONSE_REGULATORY"/>
    <property type="match status" value="1"/>
</dbReference>
<dbReference type="SUPFAM" id="SSF46894">
    <property type="entry name" value="C-terminal effector domain of the bipartite response regulators"/>
    <property type="match status" value="1"/>
</dbReference>
<dbReference type="InterPro" id="IPR039420">
    <property type="entry name" value="WalR-like"/>
</dbReference>
<name>A0A2T2X4L5_9FIRM</name>
<evidence type="ECO:0000256" key="7">
    <source>
        <dbReference type="ARBA" id="ARBA00024867"/>
    </source>
</evidence>
<dbReference type="GO" id="GO:0000976">
    <property type="term" value="F:transcription cis-regulatory region binding"/>
    <property type="evidence" value="ECO:0007669"/>
    <property type="project" value="TreeGrafter"/>
</dbReference>
<evidence type="ECO:0000256" key="4">
    <source>
        <dbReference type="ARBA" id="ARBA00023015"/>
    </source>
</evidence>
<dbReference type="GO" id="GO:0005829">
    <property type="term" value="C:cytosol"/>
    <property type="evidence" value="ECO:0007669"/>
    <property type="project" value="TreeGrafter"/>
</dbReference>
<dbReference type="Gene3D" id="3.40.50.2300">
    <property type="match status" value="1"/>
</dbReference>
<feature type="modified residue" description="4-aspartylphosphate" evidence="8">
    <location>
        <position position="53"/>
    </location>
</feature>
<comment type="caution">
    <text evidence="12">The sequence shown here is derived from an EMBL/GenBank/DDBJ whole genome shotgun (WGS) entry which is preliminary data.</text>
</comment>
<gene>
    <name evidence="12" type="ORF">C7B43_08570</name>
</gene>
<evidence type="ECO:0000256" key="6">
    <source>
        <dbReference type="ARBA" id="ARBA00023163"/>
    </source>
</evidence>
<dbReference type="Pfam" id="PF00072">
    <property type="entry name" value="Response_reg"/>
    <property type="match status" value="1"/>
</dbReference>
<keyword evidence="4" id="KW-0805">Transcription regulation</keyword>
<accession>A0A2T2X4L5</accession>
<keyword evidence="2 8" id="KW-0597">Phosphoprotein</keyword>
<dbReference type="CDD" id="cd00383">
    <property type="entry name" value="trans_reg_C"/>
    <property type="match status" value="1"/>
</dbReference>
<dbReference type="FunFam" id="1.10.10.10:FF:000018">
    <property type="entry name" value="DNA-binding response regulator ResD"/>
    <property type="match status" value="1"/>
</dbReference>
<feature type="domain" description="Response regulatory" evidence="10">
    <location>
        <begin position="2"/>
        <end position="117"/>
    </location>
</feature>
<dbReference type="AlphaFoldDB" id="A0A2T2X4L5"/>
<sequence length="236" mass="26557">MNLLIIDDDEGILELLTAYGRLSGWHTVPATSLAAALNALASFAFEPSVIILDWQLPDSDGLSSIRSLRQRTFSPILMLTVRNKESDIIEALNLGADDYVVKPFSPGQVLARCQALSRRRDSLIRSTKGSVITTHDLVIDRERRQCLQNGSPVNLSTLEFDLLVHLARHSGRVWTRDELLQRIWGDVGDAFDRAVDVEIGRLRRKLGDPPENPRYIETVRGVGYRWRDETTSPARL</sequence>
<comment type="function">
    <text evidence="7">May play the central regulatory role in sporulation. It may be an element of the effector pathway responsible for the activation of sporulation genes in response to nutritional stress. Spo0A may act in concert with spo0H (a sigma factor) to control the expression of some genes that are critical to the sporulation process.</text>
</comment>
<organism evidence="12 13">
    <name type="scientific">Sulfobacillus benefaciens</name>
    <dbReference type="NCBI Taxonomy" id="453960"/>
    <lineage>
        <taxon>Bacteria</taxon>
        <taxon>Bacillati</taxon>
        <taxon>Bacillota</taxon>
        <taxon>Clostridia</taxon>
        <taxon>Eubacteriales</taxon>
        <taxon>Clostridiales Family XVII. Incertae Sedis</taxon>
        <taxon>Sulfobacillus</taxon>
    </lineage>
</organism>
<keyword evidence="5 9" id="KW-0238">DNA-binding</keyword>
<keyword evidence="3" id="KW-0902">Two-component regulatory system</keyword>
<dbReference type="Proteomes" id="UP000242699">
    <property type="component" value="Unassembled WGS sequence"/>
</dbReference>